<name>K0JSW3_SACES</name>
<dbReference type="PANTHER" id="PTHR34473:SF3">
    <property type="entry name" value="TRANSMEMBRANE PROTEIN-RELATED"/>
    <property type="match status" value="1"/>
</dbReference>
<dbReference type="PATRIC" id="fig|1179773.3.peg.1260"/>
<feature type="compositionally biased region" description="Low complexity" evidence="1">
    <location>
        <begin position="1"/>
        <end position="22"/>
    </location>
</feature>
<gene>
    <name evidence="4" type="ordered locus">BN6_12560</name>
</gene>
<dbReference type="eggNOG" id="COG3402">
    <property type="taxonomic scope" value="Bacteria"/>
</dbReference>
<proteinExistence type="predicted"/>
<dbReference type="Proteomes" id="UP000006281">
    <property type="component" value="Chromosome"/>
</dbReference>
<evidence type="ECO:0000256" key="1">
    <source>
        <dbReference type="SAM" id="MobiDB-lite"/>
    </source>
</evidence>
<feature type="domain" description="YdbS-like PH" evidence="3">
    <location>
        <begin position="142"/>
        <end position="219"/>
    </location>
</feature>
<dbReference type="PANTHER" id="PTHR34473">
    <property type="entry name" value="UPF0699 TRANSMEMBRANE PROTEIN YDBS"/>
    <property type="match status" value="1"/>
</dbReference>
<dbReference type="Pfam" id="PF03703">
    <property type="entry name" value="bPH_2"/>
    <property type="match status" value="1"/>
</dbReference>
<keyword evidence="2" id="KW-0812">Transmembrane</keyword>
<evidence type="ECO:0000256" key="2">
    <source>
        <dbReference type="SAM" id="Phobius"/>
    </source>
</evidence>
<dbReference type="HOGENOM" id="CLU_104197_4_0_11"/>
<organism evidence="4 5">
    <name type="scientific">Saccharothrix espanaensis (strain ATCC 51144 / DSM 44229 / JCM 9112 / NBRC 15066 / NRRL 15764)</name>
    <dbReference type="NCBI Taxonomy" id="1179773"/>
    <lineage>
        <taxon>Bacteria</taxon>
        <taxon>Bacillati</taxon>
        <taxon>Actinomycetota</taxon>
        <taxon>Actinomycetes</taxon>
        <taxon>Pseudonocardiales</taxon>
        <taxon>Pseudonocardiaceae</taxon>
        <taxon>Saccharothrix</taxon>
    </lineage>
</organism>
<keyword evidence="5" id="KW-1185">Reference proteome</keyword>
<sequence>MSTRSAGSSPSWPSAPGSAPSWPRRRARTCSVKAPRRRSSCRRTSRRRSRTAEAGSASARARPWGIVDAVSTDQLRLRAPRHRVSRKSITLWTLNALIGWAVLLVPQAVALVFSRSPWQVAVAVATLVVGTAHTLVMPRWRYRVHRWEATPEAVYTLAGWLNQEWRIAPVSRIQTVDTKRGPLQQLLGLSTVTVTTASAAGPVHIEGLAHDDAVRLADELTSTTQATPGDAT</sequence>
<reference evidence="4 5" key="1">
    <citation type="journal article" date="2012" name="BMC Genomics">
        <title>Complete genome sequence of Saccharothrix espanaensis DSM 44229T and comparison to the other completely sequenced Pseudonocardiaceae.</title>
        <authorList>
            <person name="Strobel T."/>
            <person name="Al-Dilaimi A."/>
            <person name="Blom J."/>
            <person name="Gessner A."/>
            <person name="Kalinowski J."/>
            <person name="Luzhetska M."/>
            <person name="Puhler A."/>
            <person name="Szczepanowski R."/>
            <person name="Bechthold A."/>
            <person name="Ruckert C."/>
        </authorList>
    </citation>
    <scope>NUCLEOTIDE SEQUENCE [LARGE SCALE GENOMIC DNA]</scope>
    <source>
        <strain evidence="5">ATCC 51144 / DSM 44229 / JCM 9112 / NBRC 15066 / NRRL 15764</strain>
    </source>
</reference>
<feature type="compositionally biased region" description="Basic residues" evidence="1">
    <location>
        <begin position="23"/>
        <end position="49"/>
    </location>
</feature>
<dbReference type="InterPro" id="IPR005182">
    <property type="entry name" value="YdbS-like_PH"/>
</dbReference>
<dbReference type="STRING" id="1179773.BN6_12560"/>
<feature type="transmembrane region" description="Helical" evidence="2">
    <location>
        <begin position="91"/>
        <end position="112"/>
    </location>
</feature>
<protein>
    <submittedName>
        <fullName evidence="4">Membrane-flanked domain protein</fullName>
    </submittedName>
</protein>
<accession>K0JSW3</accession>
<evidence type="ECO:0000313" key="5">
    <source>
        <dbReference type="Proteomes" id="UP000006281"/>
    </source>
</evidence>
<dbReference type="KEGG" id="sesp:BN6_12560"/>
<dbReference type="EMBL" id="HE804045">
    <property type="protein sequence ID" value="CCH28582.1"/>
    <property type="molecule type" value="Genomic_DNA"/>
</dbReference>
<keyword evidence="2" id="KW-1133">Transmembrane helix</keyword>
<feature type="transmembrane region" description="Helical" evidence="2">
    <location>
        <begin position="118"/>
        <end position="136"/>
    </location>
</feature>
<feature type="region of interest" description="Disordered" evidence="1">
    <location>
        <begin position="1"/>
        <end position="57"/>
    </location>
</feature>
<evidence type="ECO:0000313" key="4">
    <source>
        <dbReference type="EMBL" id="CCH28582.1"/>
    </source>
</evidence>
<dbReference type="AlphaFoldDB" id="K0JSW3"/>
<evidence type="ECO:0000259" key="3">
    <source>
        <dbReference type="Pfam" id="PF03703"/>
    </source>
</evidence>
<keyword evidence="2" id="KW-0472">Membrane</keyword>